<dbReference type="CDD" id="cd01080">
    <property type="entry name" value="NAD_bind_m-THF_DH_Cyclohyd"/>
    <property type="match status" value="1"/>
</dbReference>
<dbReference type="InterPro" id="IPR046346">
    <property type="entry name" value="Aminoacid_DH-like_N_sf"/>
</dbReference>
<evidence type="ECO:0000259" key="13">
    <source>
        <dbReference type="Pfam" id="PF00763"/>
    </source>
</evidence>
<organism evidence="15 16">
    <name type="scientific">Entomoplasma freundtii</name>
    <dbReference type="NCBI Taxonomy" id="74700"/>
    <lineage>
        <taxon>Bacteria</taxon>
        <taxon>Bacillati</taxon>
        <taxon>Mycoplasmatota</taxon>
        <taxon>Mollicutes</taxon>
        <taxon>Entomoplasmatales</taxon>
        <taxon>Entomoplasmataceae</taxon>
        <taxon>Entomoplasma</taxon>
    </lineage>
</organism>
<keyword evidence="10 12" id="KW-0486">Methionine biosynthesis</keyword>
<dbReference type="UniPathway" id="UPA00193"/>
<evidence type="ECO:0000256" key="7">
    <source>
        <dbReference type="ARBA" id="ARBA00022857"/>
    </source>
</evidence>
<sequence>MKLLDGKMVAQNRRQNLQKQIATNLSQGKRHPKLVVIMVGHNEASEVYVKHKIKAAKEVGIVGEVHHFASDVEPNELYQAIETLNNDSEVDGILLQLPLPPKFNEEDYLQAIAPHKDVDGFHYQNQGRLLQGYETIAPCTPLGVINLLDSYEIPIKGQNVTIIGTSNIVGKPLGIMLLNLGATVTFCNRNTKDLKMMAQTADILVSGTGQQFIITGDMVKLGSVVIDIGIIRNPKTNRLVGDVDFEAVAPKTSYITPVPGGVGPMTVVTLLENTYKLYLQHLS</sequence>
<reference evidence="15 16" key="1">
    <citation type="submission" date="2017-11" db="EMBL/GenBank/DDBJ databases">
        <title>Genome sequence of Entomoplasma freundtii BARC 318 (ATCC 51999).</title>
        <authorList>
            <person name="Lo W.-S."/>
            <person name="Gasparich G.E."/>
            <person name="Kuo C.-H."/>
        </authorList>
    </citation>
    <scope>NUCLEOTIDE SEQUENCE [LARGE SCALE GENOMIC DNA]</scope>
    <source>
        <strain evidence="15 16">BARC 318</strain>
    </source>
</reference>
<dbReference type="SUPFAM" id="SSF51735">
    <property type="entry name" value="NAD(P)-binding Rossmann-fold domains"/>
    <property type="match status" value="1"/>
</dbReference>
<dbReference type="OrthoDB" id="9803580at2"/>
<feature type="binding site" evidence="12">
    <location>
        <begin position="164"/>
        <end position="166"/>
    </location>
    <ligand>
        <name>NADP(+)</name>
        <dbReference type="ChEBI" id="CHEBI:58349"/>
    </ligand>
</feature>
<evidence type="ECO:0000256" key="6">
    <source>
        <dbReference type="ARBA" id="ARBA00022801"/>
    </source>
</evidence>
<evidence type="ECO:0000313" key="16">
    <source>
        <dbReference type="Proteomes" id="UP000232222"/>
    </source>
</evidence>
<dbReference type="EC" id="3.5.4.9" evidence="12"/>
<dbReference type="GO" id="GO:0035999">
    <property type="term" value="P:tetrahydrofolate interconversion"/>
    <property type="evidence" value="ECO:0007669"/>
    <property type="project" value="UniProtKB-UniRule"/>
</dbReference>
<comment type="subunit">
    <text evidence="2 12">Homodimer.</text>
</comment>
<comment type="pathway">
    <text evidence="1 12">One-carbon metabolism; tetrahydrofolate interconversion.</text>
</comment>
<feature type="binding site" evidence="12">
    <location>
        <position position="230"/>
    </location>
    <ligand>
        <name>NADP(+)</name>
        <dbReference type="ChEBI" id="CHEBI:58349"/>
    </ligand>
</feature>
<evidence type="ECO:0000256" key="5">
    <source>
        <dbReference type="ARBA" id="ARBA00022755"/>
    </source>
</evidence>
<keyword evidence="3 12" id="KW-0554">One-carbon metabolism</keyword>
<dbReference type="PROSITE" id="PS00767">
    <property type="entry name" value="THF_DHG_CYH_2"/>
    <property type="match status" value="1"/>
</dbReference>
<evidence type="ECO:0000256" key="8">
    <source>
        <dbReference type="ARBA" id="ARBA00023002"/>
    </source>
</evidence>
<dbReference type="HAMAP" id="MF_01576">
    <property type="entry name" value="THF_DHG_CYH"/>
    <property type="match status" value="1"/>
</dbReference>
<comment type="catalytic activity">
    <reaction evidence="12">
        <text>(6R)-5,10-methenyltetrahydrofolate + H2O = (6R)-10-formyltetrahydrofolate + H(+)</text>
        <dbReference type="Rhea" id="RHEA:23700"/>
        <dbReference type="ChEBI" id="CHEBI:15377"/>
        <dbReference type="ChEBI" id="CHEBI:15378"/>
        <dbReference type="ChEBI" id="CHEBI:57455"/>
        <dbReference type="ChEBI" id="CHEBI:195366"/>
        <dbReference type="EC" id="3.5.4.9"/>
    </reaction>
</comment>
<protein>
    <recommendedName>
        <fullName evidence="12">Bifunctional protein FolD</fullName>
    </recommendedName>
    <domain>
        <recommendedName>
            <fullName evidence="12">Methylenetetrahydrofolate dehydrogenase</fullName>
            <ecNumber evidence="12">1.5.1.5</ecNumber>
        </recommendedName>
    </domain>
    <domain>
        <recommendedName>
            <fullName evidence="12">Methenyltetrahydrofolate cyclohydrolase</fullName>
            <ecNumber evidence="12">3.5.4.9</ecNumber>
        </recommendedName>
    </domain>
</protein>
<keyword evidence="4 12" id="KW-0028">Amino-acid biosynthesis</keyword>
<dbReference type="PANTHER" id="PTHR48099">
    <property type="entry name" value="C-1-TETRAHYDROFOLATE SYNTHASE, CYTOPLASMIC-RELATED"/>
    <property type="match status" value="1"/>
</dbReference>
<keyword evidence="5 12" id="KW-0658">Purine biosynthesis</keyword>
<dbReference type="Gene3D" id="3.40.50.10860">
    <property type="entry name" value="Leucine Dehydrogenase, chain A, domain 1"/>
    <property type="match status" value="1"/>
</dbReference>
<dbReference type="Gene3D" id="3.40.50.720">
    <property type="entry name" value="NAD(P)-binding Rossmann-like Domain"/>
    <property type="match status" value="1"/>
</dbReference>
<keyword evidence="8 12" id="KW-0560">Oxidoreductase</keyword>
<dbReference type="GO" id="GO:0005829">
    <property type="term" value="C:cytosol"/>
    <property type="evidence" value="ECO:0007669"/>
    <property type="project" value="TreeGrafter"/>
</dbReference>
<dbReference type="Pfam" id="PF00763">
    <property type="entry name" value="THF_DHG_CYH"/>
    <property type="match status" value="1"/>
</dbReference>
<evidence type="ECO:0000256" key="4">
    <source>
        <dbReference type="ARBA" id="ARBA00022605"/>
    </source>
</evidence>
<evidence type="ECO:0000256" key="2">
    <source>
        <dbReference type="ARBA" id="ARBA00011738"/>
    </source>
</evidence>
<dbReference type="GO" id="GO:0004477">
    <property type="term" value="F:methenyltetrahydrofolate cyclohydrolase activity"/>
    <property type="evidence" value="ECO:0007669"/>
    <property type="project" value="UniProtKB-UniRule"/>
</dbReference>
<keyword evidence="7 12" id="KW-0521">NADP</keyword>
<comment type="catalytic activity">
    <reaction evidence="12">
        <text>(6R)-5,10-methylene-5,6,7,8-tetrahydrofolate + NADP(+) = (6R)-5,10-methenyltetrahydrofolate + NADPH</text>
        <dbReference type="Rhea" id="RHEA:22812"/>
        <dbReference type="ChEBI" id="CHEBI:15636"/>
        <dbReference type="ChEBI" id="CHEBI:57455"/>
        <dbReference type="ChEBI" id="CHEBI:57783"/>
        <dbReference type="ChEBI" id="CHEBI:58349"/>
        <dbReference type="EC" id="1.5.1.5"/>
    </reaction>
</comment>
<dbReference type="InterPro" id="IPR020867">
    <property type="entry name" value="THF_DH/CycHdrlase_CS"/>
</dbReference>
<dbReference type="KEGG" id="efr:EFREU_v1c06000"/>
<dbReference type="RefSeq" id="WP_100609828.1">
    <property type="nucleotide sequence ID" value="NZ_CP024962.1"/>
</dbReference>
<dbReference type="InterPro" id="IPR020630">
    <property type="entry name" value="THF_DH/CycHdrlase_cat_dom"/>
</dbReference>
<dbReference type="InterPro" id="IPR036291">
    <property type="entry name" value="NAD(P)-bd_dom_sf"/>
</dbReference>
<dbReference type="FunFam" id="3.40.50.10860:FF:000005">
    <property type="entry name" value="C-1-tetrahydrofolate synthase, cytoplasmic, putative"/>
    <property type="match status" value="1"/>
</dbReference>
<dbReference type="FunFam" id="3.40.50.720:FF:000006">
    <property type="entry name" value="Bifunctional protein FolD"/>
    <property type="match status" value="1"/>
</dbReference>
<dbReference type="GO" id="GO:0004488">
    <property type="term" value="F:methylenetetrahydrofolate dehydrogenase (NADP+) activity"/>
    <property type="evidence" value="ECO:0007669"/>
    <property type="project" value="UniProtKB-UniRule"/>
</dbReference>
<evidence type="ECO:0000256" key="10">
    <source>
        <dbReference type="ARBA" id="ARBA00023167"/>
    </source>
</evidence>
<evidence type="ECO:0000256" key="3">
    <source>
        <dbReference type="ARBA" id="ARBA00022563"/>
    </source>
</evidence>
<evidence type="ECO:0000313" key="15">
    <source>
        <dbReference type="EMBL" id="ATZ16620.1"/>
    </source>
</evidence>
<feature type="domain" description="Tetrahydrofolate dehydrogenase/cyclohydrolase catalytic" evidence="13">
    <location>
        <begin position="4"/>
        <end position="119"/>
    </location>
</feature>
<evidence type="ECO:0000256" key="11">
    <source>
        <dbReference type="ARBA" id="ARBA00023268"/>
    </source>
</evidence>
<dbReference type="AlphaFoldDB" id="A0A2K8NS06"/>
<evidence type="ECO:0000256" key="1">
    <source>
        <dbReference type="ARBA" id="ARBA00004777"/>
    </source>
</evidence>
<dbReference type="Proteomes" id="UP000232222">
    <property type="component" value="Chromosome"/>
</dbReference>
<dbReference type="SUPFAM" id="SSF53223">
    <property type="entry name" value="Aminoacid dehydrogenase-like, N-terminal domain"/>
    <property type="match status" value="1"/>
</dbReference>
<keyword evidence="9 12" id="KW-0368">Histidine biosynthesis</keyword>
<comment type="function">
    <text evidence="12">Catalyzes the oxidation of 5,10-methylenetetrahydrofolate to 5,10-methenyltetrahydrofolate and then the hydrolysis of 5,10-methenyltetrahydrofolate to 10-formyltetrahydrofolate.</text>
</comment>
<name>A0A2K8NS06_9MOLU</name>
<feature type="domain" description="Tetrahydrofolate dehydrogenase/cyclohydrolase NAD(P)-binding" evidence="14">
    <location>
        <begin position="138"/>
        <end position="280"/>
    </location>
</feature>
<dbReference type="PRINTS" id="PR00085">
    <property type="entry name" value="THFDHDRGNASE"/>
</dbReference>
<keyword evidence="11 12" id="KW-0511">Multifunctional enzyme</keyword>
<evidence type="ECO:0000259" key="14">
    <source>
        <dbReference type="Pfam" id="PF02882"/>
    </source>
</evidence>
<dbReference type="GO" id="GO:0006164">
    <property type="term" value="P:purine nucleotide biosynthetic process"/>
    <property type="evidence" value="ECO:0007669"/>
    <property type="project" value="UniProtKB-KW"/>
</dbReference>
<keyword evidence="6 12" id="KW-0378">Hydrolase</keyword>
<dbReference type="Pfam" id="PF02882">
    <property type="entry name" value="THF_DHG_CYH_C"/>
    <property type="match status" value="1"/>
</dbReference>
<dbReference type="InterPro" id="IPR020631">
    <property type="entry name" value="THF_DH/CycHdrlase_NAD-bd_dom"/>
</dbReference>
<dbReference type="GO" id="GO:0000105">
    <property type="term" value="P:L-histidine biosynthetic process"/>
    <property type="evidence" value="ECO:0007669"/>
    <property type="project" value="UniProtKB-KW"/>
</dbReference>
<dbReference type="EMBL" id="CP024962">
    <property type="protein sequence ID" value="ATZ16620.1"/>
    <property type="molecule type" value="Genomic_DNA"/>
</dbReference>
<proteinExistence type="inferred from homology"/>
<keyword evidence="16" id="KW-1185">Reference proteome</keyword>
<dbReference type="PANTHER" id="PTHR48099:SF5">
    <property type="entry name" value="C-1-TETRAHYDROFOLATE SYNTHASE, CYTOPLASMIC"/>
    <property type="match status" value="1"/>
</dbReference>
<evidence type="ECO:0000256" key="12">
    <source>
        <dbReference type="HAMAP-Rule" id="MF_01576"/>
    </source>
</evidence>
<comment type="similarity">
    <text evidence="12">Belongs to the tetrahydrofolate dehydrogenase/cyclohydrolase family.</text>
</comment>
<dbReference type="GO" id="GO:0009086">
    <property type="term" value="P:methionine biosynthetic process"/>
    <property type="evidence" value="ECO:0007669"/>
    <property type="project" value="UniProtKB-KW"/>
</dbReference>
<accession>A0A2K8NS06</accession>
<evidence type="ECO:0000256" key="9">
    <source>
        <dbReference type="ARBA" id="ARBA00023102"/>
    </source>
</evidence>
<dbReference type="EC" id="1.5.1.5" evidence="12"/>
<comment type="caution">
    <text evidence="12">Lacks conserved residue(s) required for the propagation of feature annotation.</text>
</comment>
<dbReference type="InterPro" id="IPR000672">
    <property type="entry name" value="THF_DH/CycHdrlase"/>
</dbReference>
<gene>
    <name evidence="12 15" type="primary">folD</name>
    <name evidence="15" type="ORF">EFREU_v1c06000</name>
</gene>